<accession>A0A372LX35</accession>
<proteinExistence type="predicted"/>
<organism evidence="2 3">
    <name type="scientific">Streptomyces triticagri</name>
    <dbReference type="NCBI Taxonomy" id="2293568"/>
    <lineage>
        <taxon>Bacteria</taxon>
        <taxon>Bacillati</taxon>
        <taxon>Actinomycetota</taxon>
        <taxon>Actinomycetes</taxon>
        <taxon>Kitasatosporales</taxon>
        <taxon>Streptomycetaceae</taxon>
        <taxon>Streptomyces</taxon>
    </lineage>
</organism>
<comment type="caution">
    <text evidence="2">The sequence shown here is derived from an EMBL/GenBank/DDBJ whole genome shotgun (WGS) entry which is preliminary data.</text>
</comment>
<evidence type="ECO:0000256" key="1">
    <source>
        <dbReference type="SAM" id="Phobius"/>
    </source>
</evidence>
<dbReference type="Proteomes" id="UP000263094">
    <property type="component" value="Unassembled WGS sequence"/>
</dbReference>
<keyword evidence="1" id="KW-0812">Transmembrane</keyword>
<gene>
    <name evidence="2" type="ORF">DY218_29420</name>
</gene>
<dbReference type="AlphaFoldDB" id="A0A372LX35"/>
<feature type="transmembrane region" description="Helical" evidence="1">
    <location>
        <begin position="30"/>
        <end position="52"/>
    </location>
</feature>
<evidence type="ECO:0000313" key="2">
    <source>
        <dbReference type="EMBL" id="RFU83109.1"/>
    </source>
</evidence>
<protein>
    <submittedName>
        <fullName evidence="2">Uncharacterized protein</fullName>
    </submittedName>
</protein>
<dbReference type="RefSeq" id="WP_128559179.1">
    <property type="nucleotide sequence ID" value="NZ_QUAK01000220.1"/>
</dbReference>
<dbReference type="EMBL" id="QUAK01000220">
    <property type="protein sequence ID" value="RFU83109.1"/>
    <property type="molecule type" value="Genomic_DNA"/>
</dbReference>
<reference evidence="2 3" key="1">
    <citation type="submission" date="2018-08" db="EMBL/GenBank/DDBJ databases">
        <title>Isolation, diversity and antifungal activity of Actinobacteria from wheat.</title>
        <authorList>
            <person name="Han C."/>
        </authorList>
    </citation>
    <scope>NUCLEOTIDE SEQUENCE [LARGE SCALE GENOMIC DNA]</scope>
    <source>
        <strain evidence="2 3">NEAU-YY421</strain>
    </source>
</reference>
<dbReference type="OrthoDB" id="4161336at2"/>
<evidence type="ECO:0000313" key="3">
    <source>
        <dbReference type="Proteomes" id="UP000263094"/>
    </source>
</evidence>
<sequence>MTPAAQIPPDQCAFDHGPTRETWQRMRLRAGAAVPLVVLLLLGTVTVMGLLGVRTGGEPMWMRIGGLVCLVAAPFVFVLALYSLGPILRLRRMRRILRVYPWQYCAAVRPCPGVRDVMALPVQLQAEEGGEWSHPMRAVNPVQRKRWTGAMEQGAWFAGDPDFGGVIAEPGGRELMTVEHGSSTAADRYGSIARDADRLARAKRAGLSHPATGLRG</sequence>
<keyword evidence="1" id="KW-0472">Membrane</keyword>
<feature type="transmembrane region" description="Helical" evidence="1">
    <location>
        <begin position="64"/>
        <end position="88"/>
    </location>
</feature>
<keyword evidence="3" id="KW-1185">Reference proteome</keyword>
<keyword evidence="1" id="KW-1133">Transmembrane helix</keyword>
<name>A0A372LX35_9ACTN</name>